<feature type="binding site" evidence="11">
    <location>
        <begin position="14"/>
        <end position="21"/>
    </location>
    <ligand>
        <name>ATP</name>
        <dbReference type="ChEBI" id="CHEBI:30616"/>
    </ligand>
</feature>
<organism evidence="14 15">
    <name type="scientific">Candidatus Saganbacteria bacterium</name>
    <dbReference type="NCBI Taxonomy" id="2575572"/>
    <lineage>
        <taxon>Bacteria</taxon>
        <taxon>Bacillati</taxon>
        <taxon>Saganbacteria</taxon>
    </lineage>
</organism>
<dbReference type="GO" id="GO:0002143">
    <property type="term" value="P:tRNA wobble position uridine thiolation"/>
    <property type="evidence" value="ECO:0007669"/>
    <property type="project" value="TreeGrafter"/>
</dbReference>
<comment type="subcellular location">
    <subcellularLocation>
        <location evidence="11">Cytoplasm</location>
    </subcellularLocation>
</comment>
<dbReference type="InterPro" id="IPR014729">
    <property type="entry name" value="Rossmann-like_a/b/a_fold"/>
</dbReference>
<proteinExistence type="inferred from homology"/>
<feature type="active site" description="Nucleophile" evidence="11">
    <location>
        <position position="106"/>
    </location>
</feature>
<evidence type="ECO:0000256" key="5">
    <source>
        <dbReference type="ARBA" id="ARBA00022741"/>
    </source>
</evidence>
<dbReference type="Pfam" id="PF03054">
    <property type="entry name" value="tRNA_Me_trans"/>
    <property type="match status" value="1"/>
</dbReference>
<dbReference type="CDD" id="cd01998">
    <property type="entry name" value="MnmA_TRMU-like"/>
    <property type="match status" value="1"/>
</dbReference>
<evidence type="ECO:0000259" key="13">
    <source>
        <dbReference type="Pfam" id="PF20259"/>
    </source>
</evidence>
<keyword evidence="3 11" id="KW-0808">Transferase</keyword>
<feature type="site" description="Interaction with tRNA" evidence="11">
    <location>
        <position position="131"/>
    </location>
</feature>
<comment type="catalytic activity">
    <reaction evidence="9 11">
        <text>S-sulfanyl-L-cysteinyl-[protein] + uridine(34) in tRNA + AH2 + ATP = 2-thiouridine(34) in tRNA + L-cysteinyl-[protein] + A + AMP + diphosphate + H(+)</text>
        <dbReference type="Rhea" id="RHEA:47032"/>
        <dbReference type="Rhea" id="RHEA-COMP:10131"/>
        <dbReference type="Rhea" id="RHEA-COMP:11726"/>
        <dbReference type="Rhea" id="RHEA-COMP:11727"/>
        <dbReference type="Rhea" id="RHEA-COMP:11728"/>
        <dbReference type="ChEBI" id="CHEBI:13193"/>
        <dbReference type="ChEBI" id="CHEBI:15378"/>
        <dbReference type="ChEBI" id="CHEBI:17499"/>
        <dbReference type="ChEBI" id="CHEBI:29950"/>
        <dbReference type="ChEBI" id="CHEBI:30616"/>
        <dbReference type="ChEBI" id="CHEBI:33019"/>
        <dbReference type="ChEBI" id="CHEBI:61963"/>
        <dbReference type="ChEBI" id="CHEBI:65315"/>
        <dbReference type="ChEBI" id="CHEBI:87170"/>
        <dbReference type="ChEBI" id="CHEBI:456215"/>
        <dbReference type="EC" id="2.8.1.13"/>
    </reaction>
</comment>
<evidence type="ECO:0000256" key="7">
    <source>
        <dbReference type="ARBA" id="ARBA00022884"/>
    </source>
</evidence>
<dbReference type="Gene3D" id="3.40.50.620">
    <property type="entry name" value="HUPs"/>
    <property type="match status" value="1"/>
</dbReference>
<comment type="caution">
    <text evidence="14">The sequence shown here is derived from an EMBL/GenBank/DDBJ whole genome shotgun (WGS) entry which is preliminary data.</text>
</comment>
<dbReference type="PANTHER" id="PTHR11933">
    <property type="entry name" value="TRNA 5-METHYLAMINOMETHYL-2-THIOURIDYLATE -METHYLTRANSFERASE"/>
    <property type="match status" value="1"/>
</dbReference>
<dbReference type="GO" id="GO:0000049">
    <property type="term" value="F:tRNA binding"/>
    <property type="evidence" value="ECO:0007669"/>
    <property type="project" value="UniProtKB-KW"/>
</dbReference>
<evidence type="ECO:0000256" key="9">
    <source>
        <dbReference type="ARBA" id="ARBA00051542"/>
    </source>
</evidence>
<dbReference type="PANTHER" id="PTHR11933:SF5">
    <property type="entry name" value="MITOCHONDRIAL TRNA-SPECIFIC 2-THIOURIDYLASE 1"/>
    <property type="match status" value="1"/>
</dbReference>
<dbReference type="EC" id="2.8.1.13" evidence="11"/>
<evidence type="ECO:0000256" key="3">
    <source>
        <dbReference type="ARBA" id="ARBA00022679"/>
    </source>
</evidence>
<keyword evidence="8" id="KW-1015">Disulfide bond</keyword>
<evidence type="ECO:0000256" key="1">
    <source>
        <dbReference type="ARBA" id="ARBA00022490"/>
    </source>
</evidence>
<feature type="site" description="Interaction with tRNA" evidence="11">
    <location>
        <position position="364"/>
    </location>
</feature>
<feature type="region of interest" description="Interaction with tRNA" evidence="11">
    <location>
        <begin position="331"/>
        <end position="332"/>
    </location>
</feature>
<comment type="similarity">
    <text evidence="11">Belongs to the MnmA/TRMU family.</text>
</comment>
<comment type="function">
    <text evidence="10 11">Catalyzes the 2-thiolation of uridine at the wobble position (U34) of tRNA, leading to the formation of s(2)U34.</text>
</comment>
<dbReference type="GO" id="GO:0103016">
    <property type="term" value="F:tRNA-uridine 2-sulfurtransferase activity"/>
    <property type="evidence" value="ECO:0007669"/>
    <property type="project" value="UniProtKB-EC"/>
</dbReference>
<dbReference type="Gene3D" id="2.40.30.10">
    <property type="entry name" value="Translation factors"/>
    <property type="match status" value="1"/>
</dbReference>
<dbReference type="AlphaFoldDB" id="A0A9D6ULP3"/>
<evidence type="ECO:0000256" key="2">
    <source>
        <dbReference type="ARBA" id="ARBA00022555"/>
    </source>
</evidence>
<accession>A0A9D6ULP3</accession>
<dbReference type="EMBL" id="JACRKR010000038">
    <property type="protein sequence ID" value="MBI5078546.1"/>
    <property type="molecule type" value="Genomic_DNA"/>
</dbReference>
<keyword evidence="6 11" id="KW-0067">ATP-binding</keyword>
<keyword evidence="4 11" id="KW-0819">tRNA processing</keyword>
<feature type="binding site" evidence="11">
    <location>
        <position position="40"/>
    </location>
    <ligand>
        <name>ATP</name>
        <dbReference type="ChEBI" id="CHEBI:30616"/>
    </ligand>
</feature>
<reference evidence="14" key="1">
    <citation type="submission" date="2020-07" db="EMBL/GenBank/DDBJ databases">
        <title>Huge and variable diversity of episymbiotic CPR bacteria and DPANN archaea in groundwater ecosystems.</title>
        <authorList>
            <person name="He C.Y."/>
            <person name="Keren R."/>
            <person name="Whittaker M."/>
            <person name="Farag I.F."/>
            <person name="Doudna J."/>
            <person name="Cate J.H.D."/>
            <person name="Banfield J.F."/>
        </authorList>
    </citation>
    <scope>NUCLEOTIDE SEQUENCE</scope>
    <source>
        <strain evidence="14">NC_groundwater_1860_Pr3_B-0.1um_51_7</strain>
    </source>
</reference>
<dbReference type="FunFam" id="2.40.30.10:FF:000023">
    <property type="entry name" value="tRNA-specific 2-thiouridylase MnmA"/>
    <property type="match status" value="1"/>
</dbReference>
<gene>
    <name evidence="11 14" type="primary">mnmA</name>
    <name evidence="14" type="ORF">HZB08_00800</name>
</gene>
<feature type="active site" description="Cysteine persulfide intermediate" evidence="11">
    <location>
        <position position="225"/>
    </location>
</feature>
<feature type="domain" description="tRNA-specific 2-thiouridylase MnmA-like central" evidence="13">
    <location>
        <begin position="235"/>
        <end position="298"/>
    </location>
</feature>
<dbReference type="HAMAP" id="MF_00144">
    <property type="entry name" value="tRNA_thiouridyl_MnmA"/>
    <property type="match status" value="1"/>
</dbReference>
<feature type="region of interest" description="Interaction with tRNA" evidence="11">
    <location>
        <begin position="175"/>
        <end position="177"/>
    </location>
</feature>
<evidence type="ECO:0000259" key="12">
    <source>
        <dbReference type="Pfam" id="PF20258"/>
    </source>
</evidence>
<dbReference type="Pfam" id="PF20258">
    <property type="entry name" value="tRNA_Me_trans_C"/>
    <property type="match status" value="1"/>
</dbReference>
<dbReference type="Pfam" id="PF20259">
    <property type="entry name" value="tRNA_Me_trans_M"/>
    <property type="match status" value="1"/>
</dbReference>
<evidence type="ECO:0000313" key="14">
    <source>
        <dbReference type="EMBL" id="MBI5078546.1"/>
    </source>
</evidence>
<evidence type="ECO:0000256" key="6">
    <source>
        <dbReference type="ARBA" id="ARBA00022840"/>
    </source>
</evidence>
<name>A0A9D6ULP3_UNCSA</name>
<dbReference type="GO" id="GO:0005524">
    <property type="term" value="F:ATP binding"/>
    <property type="evidence" value="ECO:0007669"/>
    <property type="project" value="UniProtKB-KW"/>
</dbReference>
<protein>
    <recommendedName>
        <fullName evidence="11">tRNA-specific 2-thiouridylase MnmA</fullName>
        <ecNumber evidence="11">2.8.1.13</ecNumber>
    </recommendedName>
</protein>
<dbReference type="InterPro" id="IPR023382">
    <property type="entry name" value="MnmA-like_central_sf"/>
</dbReference>
<evidence type="ECO:0000256" key="11">
    <source>
        <dbReference type="HAMAP-Rule" id="MF_00144"/>
    </source>
</evidence>
<dbReference type="NCBIfam" id="NF001138">
    <property type="entry name" value="PRK00143.1"/>
    <property type="match status" value="1"/>
</dbReference>
<sequence length="382" mass="41871">MSRNFGENHRVVVAMSGGVDSSAAAAVLKEQGYDPIGITLNLSCSARSADKGCCSASAAADARKVAHQLGFPHYTLNFKEKFKKLVIDNFVEEYQNGRTPNPCIRCNQFIKFDLLLKKARELGAEHVATGHYARIMTNVSRKAGSRIKDTNMESGQCPMSNEGKYKLLKGVDGRKDQSYVLYMLTQESLAHILFPLGGATKAEVRKIARNLKLPVAEKKESQEICFIEDDDYGRFLKETSLEAVKPGLILDRQGNKVGMHAGIAFYTIGQRKGIGAHGGKPKYVVEIFRDKNAIVIGDEKDLFRDELTAEEVSFVSGSRPTGPLEVTAKIRYNSPGAKAIIRWLGGLVVRVKFEKPQRAITPGQAVVFYAGEEVLGGGVIRG</sequence>
<dbReference type="FunFam" id="2.30.30.280:FF:000001">
    <property type="entry name" value="tRNA-specific 2-thiouridylase MnmA"/>
    <property type="match status" value="1"/>
</dbReference>
<keyword evidence="7 11" id="KW-0694">RNA-binding</keyword>
<dbReference type="Proteomes" id="UP000808761">
    <property type="component" value="Unassembled WGS sequence"/>
</dbReference>
<evidence type="ECO:0000313" key="15">
    <source>
        <dbReference type="Proteomes" id="UP000808761"/>
    </source>
</evidence>
<dbReference type="InterPro" id="IPR004506">
    <property type="entry name" value="MnmA-like"/>
</dbReference>
<dbReference type="InterPro" id="IPR046885">
    <property type="entry name" value="MnmA-like_C"/>
</dbReference>
<keyword evidence="5 11" id="KW-0547">Nucleotide-binding</keyword>
<evidence type="ECO:0000256" key="4">
    <source>
        <dbReference type="ARBA" id="ARBA00022694"/>
    </source>
</evidence>
<feature type="domain" description="tRNA-specific 2-thiouridylase MnmA-like C-terminal" evidence="12">
    <location>
        <begin position="304"/>
        <end position="380"/>
    </location>
</feature>
<evidence type="ECO:0000256" key="8">
    <source>
        <dbReference type="ARBA" id="ARBA00023157"/>
    </source>
</evidence>
<dbReference type="SUPFAM" id="SSF52402">
    <property type="entry name" value="Adenine nucleotide alpha hydrolases-like"/>
    <property type="match status" value="1"/>
</dbReference>
<keyword evidence="2 11" id="KW-0820">tRNA-binding</keyword>
<keyword evidence="1 11" id="KW-0963">Cytoplasm</keyword>
<dbReference type="FunFam" id="3.40.50.620:FF:000115">
    <property type="entry name" value="tRNA-specific 2-thiouridylase MnmA"/>
    <property type="match status" value="1"/>
</dbReference>
<comment type="caution">
    <text evidence="11">Lacks conserved residue(s) required for the propagation of feature annotation.</text>
</comment>
<evidence type="ECO:0000256" key="10">
    <source>
        <dbReference type="ARBA" id="ARBA00056575"/>
    </source>
</evidence>
<feature type="binding site" evidence="11">
    <location>
        <position position="130"/>
    </location>
    <ligand>
        <name>ATP</name>
        <dbReference type="ChEBI" id="CHEBI:30616"/>
    </ligand>
</feature>
<dbReference type="Gene3D" id="2.30.30.280">
    <property type="entry name" value="Adenine nucleotide alpha hydrolases-like domains"/>
    <property type="match status" value="1"/>
</dbReference>
<dbReference type="GO" id="GO:0005737">
    <property type="term" value="C:cytoplasm"/>
    <property type="evidence" value="ECO:0007669"/>
    <property type="project" value="UniProtKB-SubCell"/>
</dbReference>
<dbReference type="InterPro" id="IPR046884">
    <property type="entry name" value="MnmA-like_central"/>
</dbReference>